<protein>
    <submittedName>
        <fullName evidence="2">DUF4145 domain-containing protein</fullName>
    </submittedName>
</protein>
<sequence length="236" mass="26717">MHWTCPYCNRDTEITYVTEAENNLAKGSKSDLIESNGSNSLSVKTTWIVCPNKQCKKPVLTATLTEIENLPNMPNFWKNKSVLKNWNLLPSSNSRIFPEYIPLALRQDYLEACLIVELSPKASATLSRRCLQGIIRDFYSITDKKTLHAEINAIKDLIDPILWDAIDAVRKIGNIGAHMEHDINLIIDVDPTEAEHLITLIEILFNDLYISRHNKLEAYNKIIAASQAKAAQKQTP</sequence>
<dbReference type="RefSeq" id="WP_340237005.1">
    <property type="nucleotide sequence ID" value="NZ_JBBEWC010000007.1"/>
</dbReference>
<accession>A0ABW5J6G0</accession>
<feature type="domain" description="DUF4145" evidence="1">
    <location>
        <begin position="111"/>
        <end position="200"/>
    </location>
</feature>
<evidence type="ECO:0000313" key="3">
    <source>
        <dbReference type="Proteomes" id="UP001597510"/>
    </source>
</evidence>
<name>A0ABW5J6G0_9BACT</name>
<evidence type="ECO:0000313" key="2">
    <source>
        <dbReference type="EMBL" id="MFD2521363.1"/>
    </source>
</evidence>
<dbReference type="InterPro" id="IPR025285">
    <property type="entry name" value="DUF4145"/>
</dbReference>
<dbReference type="EMBL" id="JBHULC010000009">
    <property type="protein sequence ID" value="MFD2521363.1"/>
    <property type="molecule type" value="Genomic_DNA"/>
</dbReference>
<dbReference type="Proteomes" id="UP001597510">
    <property type="component" value="Unassembled WGS sequence"/>
</dbReference>
<reference evidence="3" key="1">
    <citation type="journal article" date="2019" name="Int. J. Syst. Evol. Microbiol.">
        <title>The Global Catalogue of Microorganisms (GCM) 10K type strain sequencing project: providing services to taxonomists for standard genome sequencing and annotation.</title>
        <authorList>
            <consortium name="The Broad Institute Genomics Platform"/>
            <consortium name="The Broad Institute Genome Sequencing Center for Infectious Disease"/>
            <person name="Wu L."/>
            <person name="Ma J."/>
        </authorList>
    </citation>
    <scope>NUCLEOTIDE SEQUENCE [LARGE SCALE GENOMIC DNA]</scope>
    <source>
        <strain evidence="3">KCTC 52344</strain>
    </source>
</reference>
<comment type="caution">
    <text evidence="2">The sequence shown here is derived from an EMBL/GenBank/DDBJ whole genome shotgun (WGS) entry which is preliminary data.</text>
</comment>
<proteinExistence type="predicted"/>
<gene>
    <name evidence="2" type="ORF">ACFSR2_10735</name>
</gene>
<organism evidence="2 3">
    <name type="scientific">Emticicia soli</name>
    <dbReference type="NCBI Taxonomy" id="2027878"/>
    <lineage>
        <taxon>Bacteria</taxon>
        <taxon>Pseudomonadati</taxon>
        <taxon>Bacteroidota</taxon>
        <taxon>Cytophagia</taxon>
        <taxon>Cytophagales</taxon>
        <taxon>Leadbetterellaceae</taxon>
        <taxon>Emticicia</taxon>
    </lineage>
</organism>
<evidence type="ECO:0000259" key="1">
    <source>
        <dbReference type="Pfam" id="PF13643"/>
    </source>
</evidence>
<keyword evidence="3" id="KW-1185">Reference proteome</keyword>
<dbReference type="Pfam" id="PF13643">
    <property type="entry name" value="DUF4145"/>
    <property type="match status" value="1"/>
</dbReference>